<dbReference type="OrthoDB" id="5795846at2"/>
<comment type="caution">
    <text evidence="1">The sequence shown here is derived from an EMBL/GenBank/DDBJ whole genome shotgun (WGS) entry which is preliminary data.</text>
</comment>
<dbReference type="Proteomes" id="UP000239917">
    <property type="component" value="Unassembled WGS sequence"/>
</dbReference>
<gene>
    <name evidence="1" type="ORF">KEHDKFFH_10720</name>
</gene>
<dbReference type="InterPro" id="IPR012659">
    <property type="entry name" value="CHP02444"/>
</dbReference>
<dbReference type="AlphaFoldDB" id="A0A2S5ZA48"/>
<protein>
    <submittedName>
        <fullName evidence="1">TIGR02444 family protein</fullName>
    </submittedName>
</protein>
<reference evidence="1 2" key="1">
    <citation type="submission" date="2018-01" db="EMBL/GenBank/DDBJ databases">
        <title>Complete genome sequences of the type strains of Marinobacter flavimaris and Marinobacter maroccanus.</title>
        <authorList>
            <person name="Palau M."/>
            <person name="Boujida N."/>
            <person name="Manresa A."/>
            <person name="Minana-Galbis D."/>
        </authorList>
    </citation>
    <scope>NUCLEOTIDE SEQUENCE [LARGE SCALE GENOMIC DNA]</scope>
    <source>
        <strain evidence="1 2">N4</strain>
    </source>
</reference>
<accession>A0A2S5ZA48</accession>
<dbReference type="Pfam" id="PF09523">
    <property type="entry name" value="DUF2390"/>
    <property type="match status" value="1"/>
</dbReference>
<keyword evidence="2" id="KW-1185">Reference proteome</keyword>
<proteinExistence type="predicted"/>
<sequence length="185" mass="20211">MSVGSATIPDFSTPPLELPADVEPENPLWRFALAFWKHPDVQNSCLALQNQGWSVTRILSAAWLALSGRVFAGVEDATVTEWRNRVTVALRSARKSLPGNADTCHKLRTGIAGLELEAEQIELALSWRTLMINNPENTDMQGRDALIITNLVAAAPTSFVDDSARPLLNTLAETLAHFPKGDLQP</sequence>
<organism evidence="1 2">
    <name type="scientific">Marinobacter maroccanus</name>
    <dbReference type="NCBI Taxonomy" id="2055143"/>
    <lineage>
        <taxon>Bacteria</taxon>
        <taxon>Pseudomonadati</taxon>
        <taxon>Pseudomonadota</taxon>
        <taxon>Gammaproteobacteria</taxon>
        <taxon>Pseudomonadales</taxon>
        <taxon>Marinobacteraceae</taxon>
        <taxon>Marinobacter</taxon>
    </lineage>
</organism>
<dbReference type="NCBIfam" id="TIGR02444">
    <property type="entry name" value="TIGR02444 family protein"/>
    <property type="match status" value="1"/>
</dbReference>
<evidence type="ECO:0000313" key="2">
    <source>
        <dbReference type="Proteomes" id="UP000239917"/>
    </source>
</evidence>
<name>A0A2S5ZA48_9GAMM</name>
<dbReference type="EMBL" id="PSSX01000008">
    <property type="protein sequence ID" value="PPI84094.1"/>
    <property type="molecule type" value="Genomic_DNA"/>
</dbReference>
<evidence type="ECO:0000313" key="1">
    <source>
        <dbReference type="EMBL" id="PPI84094.1"/>
    </source>
</evidence>
<dbReference type="RefSeq" id="WP_104321919.1">
    <property type="nucleotide sequence ID" value="NZ_PSSX01000008.1"/>
</dbReference>